<protein>
    <recommendedName>
        <fullName evidence="5">OmpW family protein</fullName>
    </recommendedName>
</protein>
<dbReference type="SUPFAM" id="SSF56925">
    <property type="entry name" value="OMPA-like"/>
    <property type="match status" value="1"/>
</dbReference>
<organism evidence="3 4">
    <name type="scientific">Niveispirillum lacus</name>
    <dbReference type="NCBI Taxonomy" id="1981099"/>
    <lineage>
        <taxon>Bacteria</taxon>
        <taxon>Pseudomonadati</taxon>
        <taxon>Pseudomonadota</taxon>
        <taxon>Alphaproteobacteria</taxon>
        <taxon>Rhodospirillales</taxon>
        <taxon>Azospirillaceae</taxon>
        <taxon>Niveispirillum</taxon>
    </lineage>
</organism>
<dbReference type="GO" id="GO:0019867">
    <property type="term" value="C:outer membrane"/>
    <property type="evidence" value="ECO:0007669"/>
    <property type="project" value="InterPro"/>
</dbReference>
<gene>
    <name evidence="3" type="ORF">CHU95_02960</name>
</gene>
<dbReference type="Proteomes" id="UP000216998">
    <property type="component" value="Unassembled WGS sequence"/>
</dbReference>
<dbReference type="EMBL" id="NOXU01000019">
    <property type="protein sequence ID" value="OYQ36962.1"/>
    <property type="molecule type" value="Genomic_DNA"/>
</dbReference>
<proteinExistence type="inferred from homology"/>
<reference evidence="3 4" key="1">
    <citation type="submission" date="2017-07" db="EMBL/GenBank/DDBJ databases">
        <title>Niveispirillum cyanobacteriorum sp. nov., isolated from cyanobacterial aggregates in a eutrophic lake.</title>
        <authorList>
            <person name="Cai H."/>
        </authorList>
    </citation>
    <scope>NUCLEOTIDE SEQUENCE [LARGE SCALE GENOMIC DNA]</scope>
    <source>
        <strain evidence="4">TH1-14</strain>
    </source>
</reference>
<dbReference type="PANTHER" id="PTHR36920">
    <property type="match status" value="1"/>
</dbReference>
<dbReference type="InterPro" id="IPR005618">
    <property type="entry name" value="OMPW"/>
</dbReference>
<dbReference type="Pfam" id="PF03922">
    <property type="entry name" value="OmpW"/>
    <property type="match status" value="1"/>
</dbReference>
<sequence>MKKFAVPALAAALTIGAAVAVPAQAEKAAGDLLVRGRIIHVKPDESSNLKLGTAAIAGKAAVDTATVPELDFSYFFTDNLAAELILATAQHHVAAKGSPLGASVDLGDVWLLPPTVTLQYHLNPKGKVSPYVGAGVNYTIFYGDDPGAARGIDYDNAFGLAAQAGVDVELNDKWSLNFDVKKLWLDTDVQVNAGLASPVNAKVDIDPWIFGVGVGYRF</sequence>
<evidence type="ECO:0000313" key="4">
    <source>
        <dbReference type="Proteomes" id="UP000216998"/>
    </source>
</evidence>
<dbReference type="OrthoDB" id="9807574at2"/>
<dbReference type="Gene3D" id="2.40.160.20">
    <property type="match status" value="1"/>
</dbReference>
<dbReference type="PANTHER" id="PTHR36920:SF1">
    <property type="entry name" value="OUTER MEMBRANE PROTEIN W"/>
    <property type="match status" value="1"/>
</dbReference>
<dbReference type="AlphaFoldDB" id="A0A255Z6B2"/>
<dbReference type="RefSeq" id="WP_094453584.1">
    <property type="nucleotide sequence ID" value="NZ_NOXU01000019.1"/>
</dbReference>
<comment type="similarity">
    <text evidence="1">Belongs to the OmpW/AlkL family.</text>
</comment>
<evidence type="ECO:0000256" key="1">
    <source>
        <dbReference type="ARBA" id="ARBA00009330"/>
    </source>
</evidence>
<feature type="chain" id="PRO_5012242674" description="OmpW family protein" evidence="2">
    <location>
        <begin position="21"/>
        <end position="218"/>
    </location>
</feature>
<evidence type="ECO:0008006" key="5">
    <source>
        <dbReference type="Google" id="ProtNLM"/>
    </source>
</evidence>
<keyword evidence="2" id="KW-0732">Signal</keyword>
<dbReference type="GO" id="GO:0044384">
    <property type="term" value="C:host outer membrane"/>
    <property type="evidence" value="ECO:0007669"/>
    <property type="project" value="InterPro"/>
</dbReference>
<accession>A0A255Z6B2</accession>
<feature type="signal peptide" evidence="2">
    <location>
        <begin position="1"/>
        <end position="20"/>
    </location>
</feature>
<dbReference type="InterPro" id="IPR000758">
    <property type="entry name" value="Enterovir_OMP"/>
</dbReference>
<name>A0A255Z6B2_9PROT</name>
<evidence type="ECO:0000256" key="2">
    <source>
        <dbReference type="SAM" id="SignalP"/>
    </source>
</evidence>
<dbReference type="PROSITE" id="PS00695">
    <property type="entry name" value="ENT_VIR_OMP_2"/>
    <property type="match status" value="1"/>
</dbReference>
<dbReference type="GO" id="GO:0055085">
    <property type="term" value="P:transmembrane transport"/>
    <property type="evidence" value="ECO:0007669"/>
    <property type="project" value="TreeGrafter"/>
</dbReference>
<comment type="caution">
    <text evidence="3">The sequence shown here is derived from an EMBL/GenBank/DDBJ whole genome shotgun (WGS) entry which is preliminary data.</text>
</comment>
<dbReference type="InterPro" id="IPR011250">
    <property type="entry name" value="OMP/PagP_B-barrel"/>
</dbReference>
<keyword evidence="4" id="KW-1185">Reference proteome</keyword>
<evidence type="ECO:0000313" key="3">
    <source>
        <dbReference type="EMBL" id="OYQ36962.1"/>
    </source>
</evidence>